<dbReference type="EMBL" id="SJSK01000004">
    <property type="protein sequence ID" value="TCC89132.1"/>
    <property type="molecule type" value="Genomic_DNA"/>
</dbReference>
<accession>A0A4R0MSE8</accession>
<sequence length="226" mass="25920">MKKILLIIVCVFLYYNGFSQVEGNYNYSIGIRGYSLMQMPKILNQTNSQDYTDTYLNGFLVKFNDNQISLRLNGNYFRKDLSFRNQCENCEIATGKMTDFGFKVGFEKSISYAKIQPYFGGDMGFRANHFTGEIKTANPKSTSAPYNVDSDKNGFIFAPILGLKINPISQISIFAETSLDFYYSYERQETIQQDAANTRSFVKYNKWEFLLNPISIGIQVHLVGRN</sequence>
<keyword evidence="2" id="KW-1185">Reference proteome</keyword>
<comment type="caution">
    <text evidence="1">The sequence shown here is derived from an EMBL/GenBank/DDBJ whole genome shotgun (WGS) entry which is preliminary data.</text>
</comment>
<dbReference type="AlphaFoldDB" id="A0A4R0MSE8"/>
<dbReference type="InterPro" id="IPR011250">
    <property type="entry name" value="OMP/PagP_B-barrel"/>
</dbReference>
<evidence type="ECO:0000313" key="1">
    <source>
        <dbReference type="EMBL" id="TCC89132.1"/>
    </source>
</evidence>
<dbReference type="RefSeq" id="WP_131554120.1">
    <property type="nucleotide sequence ID" value="NZ_SJSK01000004.1"/>
</dbReference>
<dbReference type="SUPFAM" id="SSF56925">
    <property type="entry name" value="OMPA-like"/>
    <property type="match status" value="1"/>
</dbReference>
<dbReference type="OrthoDB" id="752592at2"/>
<evidence type="ECO:0008006" key="3">
    <source>
        <dbReference type="Google" id="ProtNLM"/>
    </source>
</evidence>
<organism evidence="1 2">
    <name type="scientific">Pedobacter frigiditerrae</name>
    <dbReference type="NCBI Taxonomy" id="2530452"/>
    <lineage>
        <taxon>Bacteria</taxon>
        <taxon>Pseudomonadati</taxon>
        <taxon>Bacteroidota</taxon>
        <taxon>Sphingobacteriia</taxon>
        <taxon>Sphingobacteriales</taxon>
        <taxon>Sphingobacteriaceae</taxon>
        <taxon>Pedobacter</taxon>
    </lineage>
</organism>
<proteinExistence type="predicted"/>
<dbReference type="Proteomes" id="UP000292884">
    <property type="component" value="Unassembled WGS sequence"/>
</dbReference>
<name>A0A4R0MSE8_9SPHI</name>
<gene>
    <name evidence="1" type="ORF">EZ428_15635</name>
</gene>
<protein>
    <recommendedName>
        <fullName evidence="3">Outer membrane protein beta-barrel domain-containing protein</fullName>
    </recommendedName>
</protein>
<evidence type="ECO:0000313" key="2">
    <source>
        <dbReference type="Proteomes" id="UP000292884"/>
    </source>
</evidence>
<reference evidence="1 2" key="1">
    <citation type="submission" date="2019-02" db="EMBL/GenBank/DDBJ databases">
        <title>Pedobacter sp. RP-1-13 sp. nov., isolated from Arctic soil.</title>
        <authorList>
            <person name="Dahal R.H."/>
        </authorList>
    </citation>
    <scope>NUCLEOTIDE SEQUENCE [LARGE SCALE GENOMIC DNA]</scope>
    <source>
        <strain evidence="1 2">RP-1-13</strain>
    </source>
</reference>